<dbReference type="EMBL" id="HBUE01240199">
    <property type="protein sequence ID" value="CAG6549151.1"/>
    <property type="molecule type" value="Transcribed_RNA"/>
</dbReference>
<evidence type="ECO:0000313" key="1">
    <source>
        <dbReference type="EMBL" id="CAG6549151.1"/>
    </source>
</evidence>
<organism evidence="1">
    <name type="scientific">Culex pipiens</name>
    <name type="common">House mosquito</name>
    <dbReference type="NCBI Taxonomy" id="7175"/>
    <lineage>
        <taxon>Eukaryota</taxon>
        <taxon>Metazoa</taxon>
        <taxon>Ecdysozoa</taxon>
        <taxon>Arthropoda</taxon>
        <taxon>Hexapoda</taxon>
        <taxon>Insecta</taxon>
        <taxon>Pterygota</taxon>
        <taxon>Neoptera</taxon>
        <taxon>Endopterygota</taxon>
        <taxon>Diptera</taxon>
        <taxon>Nematocera</taxon>
        <taxon>Culicoidea</taxon>
        <taxon>Culicidae</taxon>
        <taxon>Culicinae</taxon>
        <taxon>Culicini</taxon>
        <taxon>Culex</taxon>
        <taxon>Culex</taxon>
    </lineage>
</organism>
<name>A0A8D8IBN6_CULPI</name>
<accession>A0A8D8IBN6</accession>
<dbReference type="AlphaFoldDB" id="A0A8D8IBN6"/>
<reference evidence="1" key="1">
    <citation type="submission" date="2021-05" db="EMBL/GenBank/DDBJ databases">
        <authorList>
            <person name="Alioto T."/>
            <person name="Alioto T."/>
            <person name="Gomez Garrido J."/>
        </authorList>
    </citation>
    <scope>NUCLEOTIDE SEQUENCE</scope>
</reference>
<proteinExistence type="predicted"/>
<dbReference type="EMBL" id="HBUE01347194">
    <property type="protein sequence ID" value="CAG6601380.1"/>
    <property type="molecule type" value="Transcribed_RNA"/>
</dbReference>
<protein>
    <submittedName>
        <fullName evidence="1">(northern house mosquito) hypothetical protein</fullName>
    </submittedName>
</protein>
<sequence length="129" mass="14831">MRNWPSLCTIARFGRKGCWYSTKFSNFSSSMWRTTSCRKNSTERCSSNRIWTSTWAPIGKPNTSPGRKSVITLNIWNRSSARIQTCWSRTFTTCTWACSPEDKFCKNEETLHASLTHLPQPGSQIGVRR</sequence>